<sequence>MGEIHIGPKVTRYTLKPAQGVKINKITTLSGDLALALAAHPIRIEAPIPGRSLVGIEVPNKSASIVRLGSLLSHPDFNNGKRLVVPLGRDVSGEAVFINIEKLPHMLVAGATGSGKSVLIHSLIVPLLYKNSPQMLKLIMIDPKRVELTTYEGIPHLISPVITEGKKSIAVFRWALNEMDRRYEMFMHAKARDINGYNQNHKDDPIPFIVIVIDEMADLMATYGKEVEGYIVRLAQMARATGIHLILATQRPSVEVVTGLIKANVPGRAALKTNSQVDSRTILDVSGAEKLLGSGDMLFVSQEISKPKRVQGAFLTEKELQDVISAIKKDNASLADDISDSPESEALSNAMKDQDKKATAESKDVFDEYMSSDSEDDKLDEAIELVKRAGKASASLLQRRLQVGYARAARILDIM</sequence>
<feature type="compositionally biased region" description="Basic and acidic residues" evidence="6">
    <location>
        <begin position="352"/>
        <end position="363"/>
    </location>
</feature>
<dbReference type="InterPro" id="IPR036388">
    <property type="entry name" value="WH-like_DNA-bd_sf"/>
</dbReference>
<feature type="non-terminal residue" evidence="8">
    <location>
        <position position="415"/>
    </location>
</feature>
<dbReference type="InterPro" id="IPR050206">
    <property type="entry name" value="FtsK/SpoIIIE/SftA"/>
</dbReference>
<feature type="region of interest" description="Disordered" evidence="6">
    <location>
        <begin position="335"/>
        <end position="363"/>
    </location>
</feature>
<dbReference type="PANTHER" id="PTHR22683:SF41">
    <property type="entry name" value="DNA TRANSLOCASE FTSK"/>
    <property type="match status" value="1"/>
</dbReference>
<keyword evidence="2 5" id="KW-0547">Nucleotide-binding</keyword>
<dbReference type="AlphaFoldDB" id="A0A2H0UQZ9"/>
<evidence type="ECO:0000313" key="9">
    <source>
        <dbReference type="Proteomes" id="UP000229615"/>
    </source>
</evidence>
<dbReference type="PROSITE" id="PS50901">
    <property type="entry name" value="FTSK"/>
    <property type="match status" value="1"/>
</dbReference>
<keyword evidence="3 5" id="KW-0067">ATP-binding</keyword>
<dbReference type="PANTHER" id="PTHR22683">
    <property type="entry name" value="SPORULATION PROTEIN RELATED"/>
    <property type="match status" value="1"/>
</dbReference>
<evidence type="ECO:0000256" key="5">
    <source>
        <dbReference type="PROSITE-ProRule" id="PRU00289"/>
    </source>
</evidence>
<dbReference type="SUPFAM" id="SSF52540">
    <property type="entry name" value="P-loop containing nucleoside triphosphate hydrolases"/>
    <property type="match status" value="1"/>
</dbReference>
<comment type="similarity">
    <text evidence="1">Belongs to the FtsK/SpoIIIE/SftA family.</text>
</comment>
<gene>
    <name evidence="8" type="ORF">COU09_00010</name>
</gene>
<dbReference type="InterPro" id="IPR041027">
    <property type="entry name" value="FtsK_alpha"/>
</dbReference>
<dbReference type="InterPro" id="IPR027417">
    <property type="entry name" value="P-loop_NTPase"/>
</dbReference>
<evidence type="ECO:0000256" key="1">
    <source>
        <dbReference type="ARBA" id="ARBA00006474"/>
    </source>
</evidence>
<organism evidence="8 9">
    <name type="scientific">Candidatus Harrisonbacteria bacterium CG10_big_fil_rev_8_21_14_0_10_44_23</name>
    <dbReference type="NCBI Taxonomy" id="1974585"/>
    <lineage>
        <taxon>Bacteria</taxon>
        <taxon>Candidatus Harrisoniibacteriota</taxon>
    </lineage>
</organism>
<dbReference type="EMBL" id="PFBB01000001">
    <property type="protein sequence ID" value="PIR88849.1"/>
    <property type="molecule type" value="Genomic_DNA"/>
</dbReference>
<dbReference type="GO" id="GO:0003677">
    <property type="term" value="F:DNA binding"/>
    <property type="evidence" value="ECO:0007669"/>
    <property type="project" value="UniProtKB-KW"/>
</dbReference>
<accession>A0A2H0UQZ9</accession>
<dbReference type="GO" id="GO:0005524">
    <property type="term" value="F:ATP binding"/>
    <property type="evidence" value="ECO:0007669"/>
    <property type="project" value="UniProtKB-UniRule"/>
</dbReference>
<dbReference type="Gene3D" id="3.40.50.300">
    <property type="entry name" value="P-loop containing nucleotide triphosphate hydrolases"/>
    <property type="match status" value="1"/>
</dbReference>
<protein>
    <recommendedName>
        <fullName evidence="7">FtsK domain-containing protein</fullName>
    </recommendedName>
</protein>
<dbReference type="InterPro" id="IPR018541">
    <property type="entry name" value="Ftsk_gamma"/>
</dbReference>
<dbReference type="SUPFAM" id="SSF46785">
    <property type="entry name" value="Winged helix' DNA-binding domain"/>
    <property type="match status" value="1"/>
</dbReference>
<dbReference type="Pfam" id="PF01580">
    <property type="entry name" value="FtsK_SpoIIIE"/>
    <property type="match status" value="1"/>
</dbReference>
<evidence type="ECO:0000259" key="7">
    <source>
        <dbReference type="PROSITE" id="PS50901"/>
    </source>
</evidence>
<keyword evidence="4" id="KW-0238">DNA-binding</keyword>
<evidence type="ECO:0000256" key="2">
    <source>
        <dbReference type="ARBA" id="ARBA00022741"/>
    </source>
</evidence>
<proteinExistence type="inferred from homology"/>
<name>A0A2H0UQZ9_9BACT</name>
<dbReference type="Gene3D" id="3.30.980.40">
    <property type="match status" value="1"/>
</dbReference>
<feature type="domain" description="FtsK" evidence="7">
    <location>
        <begin position="93"/>
        <end position="280"/>
    </location>
</feature>
<dbReference type="Proteomes" id="UP000229615">
    <property type="component" value="Unassembled WGS sequence"/>
</dbReference>
<evidence type="ECO:0000256" key="3">
    <source>
        <dbReference type="ARBA" id="ARBA00022840"/>
    </source>
</evidence>
<evidence type="ECO:0000256" key="6">
    <source>
        <dbReference type="SAM" id="MobiDB-lite"/>
    </source>
</evidence>
<reference evidence="9" key="1">
    <citation type="submission" date="2017-09" db="EMBL/GenBank/DDBJ databases">
        <title>Depth-based differentiation of microbial function through sediment-hosted aquifers and enrichment of novel symbionts in the deep terrestrial subsurface.</title>
        <authorList>
            <person name="Probst A.J."/>
            <person name="Ladd B."/>
            <person name="Jarett J.K."/>
            <person name="Geller-Mcgrath D.E."/>
            <person name="Sieber C.M.K."/>
            <person name="Emerson J.B."/>
            <person name="Anantharaman K."/>
            <person name="Thomas B.C."/>
            <person name="Malmstrom R."/>
            <person name="Stieglmeier M."/>
            <person name="Klingl A."/>
            <person name="Woyke T."/>
            <person name="Ryan C.M."/>
            <person name="Banfield J.F."/>
        </authorList>
    </citation>
    <scope>NUCLEOTIDE SEQUENCE [LARGE SCALE GENOMIC DNA]</scope>
</reference>
<dbReference type="InterPro" id="IPR002543">
    <property type="entry name" value="FtsK_dom"/>
</dbReference>
<dbReference type="Gene3D" id="1.10.10.10">
    <property type="entry name" value="Winged helix-like DNA-binding domain superfamily/Winged helix DNA-binding domain"/>
    <property type="match status" value="1"/>
</dbReference>
<evidence type="ECO:0000313" key="8">
    <source>
        <dbReference type="EMBL" id="PIR88849.1"/>
    </source>
</evidence>
<dbReference type="Pfam" id="PF17854">
    <property type="entry name" value="FtsK_alpha"/>
    <property type="match status" value="1"/>
</dbReference>
<dbReference type="SMART" id="SM00843">
    <property type="entry name" value="Ftsk_gamma"/>
    <property type="match status" value="1"/>
</dbReference>
<comment type="caution">
    <text evidence="8">The sequence shown here is derived from an EMBL/GenBank/DDBJ whole genome shotgun (WGS) entry which is preliminary data.</text>
</comment>
<dbReference type="Pfam" id="PF09397">
    <property type="entry name" value="FtsK_gamma"/>
    <property type="match status" value="1"/>
</dbReference>
<feature type="binding site" evidence="5">
    <location>
        <begin position="110"/>
        <end position="117"/>
    </location>
    <ligand>
        <name>ATP</name>
        <dbReference type="ChEBI" id="CHEBI:30616"/>
    </ligand>
</feature>
<evidence type="ECO:0000256" key="4">
    <source>
        <dbReference type="ARBA" id="ARBA00023125"/>
    </source>
</evidence>
<dbReference type="CDD" id="cd01127">
    <property type="entry name" value="TrwB_TraG_TraD_VirD4"/>
    <property type="match status" value="1"/>
</dbReference>
<dbReference type="InterPro" id="IPR036390">
    <property type="entry name" value="WH_DNA-bd_sf"/>
</dbReference>